<feature type="region of interest" description="Disordered" evidence="1">
    <location>
        <begin position="29"/>
        <end position="51"/>
    </location>
</feature>
<accession>A0A1H9TBN9</accession>
<dbReference type="Pfam" id="PF20585">
    <property type="entry name" value="Pectate_lyase_5"/>
    <property type="match status" value="1"/>
</dbReference>
<organism evidence="2 3">
    <name type="scientific">Isobaculum melis</name>
    <dbReference type="NCBI Taxonomy" id="142588"/>
    <lineage>
        <taxon>Bacteria</taxon>
        <taxon>Bacillati</taxon>
        <taxon>Bacillota</taxon>
        <taxon>Bacilli</taxon>
        <taxon>Lactobacillales</taxon>
        <taxon>Carnobacteriaceae</taxon>
        <taxon>Isobaculum</taxon>
    </lineage>
</organism>
<dbReference type="AlphaFoldDB" id="A0A1H9TBN9"/>
<evidence type="ECO:0000256" key="1">
    <source>
        <dbReference type="SAM" id="MobiDB-lite"/>
    </source>
</evidence>
<dbReference type="EMBL" id="FOHA01000012">
    <property type="protein sequence ID" value="SER94538.1"/>
    <property type="molecule type" value="Genomic_DNA"/>
</dbReference>
<name>A0A1H9TBN9_9LACT</name>
<dbReference type="RefSeq" id="WP_092652755.1">
    <property type="nucleotide sequence ID" value="NZ_FOHA01000012.1"/>
</dbReference>
<dbReference type="InterPro" id="IPR046776">
    <property type="entry name" value="Pectate_lyase_5"/>
</dbReference>
<feature type="compositionally biased region" description="Polar residues" evidence="1">
    <location>
        <begin position="29"/>
        <end position="41"/>
    </location>
</feature>
<gene>
    <name evidence="2" type="ORF">SAMN04488559_11212</name>
</gene>
<reference evidence="2 3" key="1">
    <citation type="submission" date="2016-10" db="EMBL/GenBank/DDBJ databases">
        <authorList>
            <person name="de Groot N.N."/>
        </authorList>
    </citation>
    <scope>NUCLEOTIDE SEQUENCE [LARGE SCALE GENOMIC DNA]</scope>
    <source>
        <strain evidence="2 3">DSM 13760</strain>
    </source>
</reference>
<feature type="compositionally biased region" description="Polar residues" evidence="1">
    <location>
        <begin position="69"/>
        <end position="78"/>
    </location>
</feature>
<evidence type="ECO:0008006" key="4">
    <source>
        <dbReference type="Google" id="ProtNLM"/>
    </source>
</evidence>
<evidence type="ECO:0000313" key="2">
    <source>
        <dbReference type="EMBL" id="SER94538.1"/>
    </source>
</evidence>
<protein>
    <recommendedName>
        <fullName evidence="4">Bacterial Ig domain-containing protein</fullName>
    </recommendedName>
</protein>
<feature type="region of interest" description="Disordered" evidence="1">
    <location>
        <begin position="67"/>
        <end position="100"/>
    </location>
</feature>
<sequence>MKQKLNKLSVIGLLTILLFTITPITSIASDKLPSSDSTTTEELPIDIDDTPTPQVDYIEEELEEETSIKQELNSSEQQPLEEIPVQTEANPPVQQNKSVTNRSSAIVTNYDELKMAIEYYSVAEVILGADIELTGRIDLPNQDIIINGNGYKLTQKSTTTYLRLTLGNGLHIELKNMEASAKTFYGMVSVADSCTDINLTINQVIFHGPQLTFNRKGTINFVGNNQIFIEPTAGGDTNQEVAEVMNVVFKADTTTTISHESSSDAVFWLGGAGYNDEKKILIEDHATVDITTNNTLSYADFSSPTLNLGTSASFTLKAARGTGSRMNQIRSVSVGQSASLTITDHPTTNSNVPLLKVETSITLDTDSSLDVTSAVGRSNLIHFNKAEGSITATNPKYLNLSNNGANLINTISGQTLSFYYSAENVNHWQRPLAGKVLPTGIWSTPDSSSLNIVSIKGSANADGTTGGATATTLLHSTIQEYAPAFDLYERFSVGSGKILLNDVGDNHSVITGSAMPNIQIIITYLNEDDTMVTLNGMSDETGTFSIPTVPIAADTTVTAYSAPANMAVAKAETTVKDLTPPTANPVTQIVPINTNLTDNPENVIADLKDNLSLKEKIKVTFSADENKQPKLDKIGLTYAYVTLEDEANNATDIKVPVFVTSGDSKTSANLNEAIYGEDFTIKRSQVTGDMEAIKTLVFNQAKILAWNKDQYLTKEELTITLDPKLTNQSEAGVYTATFAYGGITHTIYVTVLDSTELISVKIPVKMLFGSMDIDAGNIHSPTYAIENQSPFAVNVVLQEIQEIDNDGLSLIKQGIPNQTEQRAKLDLSIEQNSSQQKVEYLAPNLTQPLDIATLEKENGQAKLSFSGFYYGDYQEVLKPAYQFKLKFSPIE</sequence>
<evidence type="ECO:0000313" key="3">
    <source>
        <dbReference type="Proteomes" id="UP000198948"/>
    </source>
</evidence>
<feature type="compositionally biased region" description="Polar residues" evidence="1">
    <location>
        <begin position="87"/>
        <end position="100"/>
    </location>
</feature>
<keyword evidence="3" id="KW-1185">Reference proteome</keyword>
<dbReference type="OrthoDB" id="2186474at2"/>
<dbReference type="STRING" id="142588.SAMN04488559_11212"/>
<proteinExistence type="predicted"/>
<dbReference type="Proteomes" id="UP000198948">
    <property type="component" value="Unassembled WGS sequence"/>
</dbReference>